<keyword evidence="1" id="KW-0812">Transmembrane</keyword>
<evidence type="ECO:0000313" key="2">
    <source>
        <dbReference type="EMBL" id="RIX34826.1"/>
    </source>
</evidence>
<dbReference type="GO" id="GO:0043190">
    <property type="term" value="C:ATP-binding cassette (ABC) transporter complex"/>
    <property type="evidence" value="ECO:0007669"/>
    <property type="project" value="InterPro"/>
</dbReference>
<dbReference type="InterPro" id="IPR000412">
    <property type="entry name" value="ABC_2_transport"/>
</dbReference>
<keyword evidence="1" id="KW-1133">Transmembrane helix</keyword>
<feature type="transmembrane region" description="Helical" evidence="1">
    <location>
        <begin position="222"/>
        <end position="243"/>
    </location>
</feature>
<dbReference type="GO" id="GO:0140359">
    <property type="term" value="F:ABC-type transporter activity"/>
    <property type="evidence" value="ECO:0007669"/>
    <property type="project" value="InterPro"/>
</dbReference>
<feature type="transmembrane region" description="Helical" evidence="1">
    <location>
        <begin position="50"/>
        <end position="74"/>
    </location>
</feature>
<protein>
    <submittedName>
        <fullName evidence="2">ABC transporter permease</fullName>
    </submittedName>
</protein>
<feature type="transmembrane region" description="Helical" evidence="1">
    <location>
        <begin position="158"/>
        <end position="177"/>
    </location>
</feature>
<feature type="transmembrane region" description="Helical" evidence="1">
    <location>
        <begin position="94"/>
        <end position="116"/>
    </location>
</feature>
<feature type="transmembrane region" description="Helical" evidence="1">
    <location>
        <begin position="128"/>
        <end position="151"/>
    </location>
</feature>
<name>A0A418Q6T2_9CORY</name>
<dbReference type="STRING" id="1451189.CFAL_07185"/>
<keyword evidence="1" id="KW-0472">Membrane</keyword>
<organism evidence="2 3">
    <name type="scientific">Corynebacterium falsenii</name>
    <dbReference type="NCBI Taxonomy" id="108486"/>
    <lineage>
        <taxon>Bacteria</taxon>
        <taxon>Bacillati</taxon>
        <taxon>Actinomycetota</taxon>
        <taxon>Actinomycetes</taxon>
        <taxon>Mycobacteriales</taxon>
        <taxon>Corynebacteriaceae</taxon>
        <taxon>Corynebacterium</taxon>
    </lineage>
</organism>
<sequence>MSFVFLNLRRILTDKAGLFFSIALPIFFYIIFGATQSYGDQPLNSGNVNAYVMIGMALYAGAVGAIGGASTSVLEGVSGWNRQLALTPLTQGQLLASQLVPLIVRAALPVIAVYIAGVVGGAQMPLSAWIATGLLTVAVSIPFGLYGIAWAQLLRSSTAISIASSSMVVLAFAGNIFTPLPESFMDVVRFTPAYGAGALARYPLSDGMQAISGDPGTITDPLIYAVVNVAAWTAIFGLAVVLLNRRDKTRI</sequence>
<reference evidence="2 3" key="1">
    <citation type="submission" date="2018-09" db="EMBL/GenBank/DDBJ databases">
        <title>Optimization and identification of Corynebacterium falsenii FN1-14 from fish paste.</title>
        <authorList>
            <person name="Daroonpunt R."/>
            <person name="Tanasupawat S."/>
        </authorList>
    </citation>
    <scope>NUCLEOTIDE SEQUENCE [LARGE SCALE GENOMIC DNA]</scope>
    <source>
        <strain evidence="2 3">FN1-14</strain>
    </source>
</reference>
<dbReference type="Proteomes" id="UP000285278">
    <property type="component" value="Unassembled WGS sequence"/>
</dbReference>
<evidence type="ECO:0000313" key="3">
    <source>
        <dbReference type="Proteomes" id="UP000285278"/>
    </source>
</evidence>
<dbReference type="EMBL" id="QXJK01000005">
    <property type="protein sequence ID" value="RIX34826.1"/>
    <property type="molecule type" value="Genomic_DNA"/>
</dbReference>
<dbReference type="AlphaFoldDB" id="A0A418Q6T2"/>
<dbReference type="PIRSF" id="PIRSF006648">
    <property type="entry name" value="DrrB"/>
    <property type="match status" value="1"/>
</dbReference>
<comment type="caution">
    <text evidence="2">The sequence shown here is derived from an EMBL/GenBank/DDBJ whole genome shotgun (WGS) entry which is preliminary data.</text>
</comment>
<proteinExistence type="predicted"/>
<evidence type="ECO:0000256" key="1">
    <source>
        <dbReference type="SAM" id="Phobius"/>
    </source>
</evidence>
<keyword evidence="3" id="KW-1185">Reference proteome</keyword>
<accession>A0A418Q6T2</accession>
<dbReference type="RefSeq" id="WP_119664700.1">
    <property type="nucleotide sequence ID" value="NZ_QXJK01000005.1"/>
</dbReference>
<feature type="transmembrane region" description="Helical" evidence="1">
    <location>
        <begin position="16"/>
        <end position="38"/>
    </location>
</feature>
<dbReference type="OrthoDB" id="63188at2"/>
<gene>
    <name evidence="2" type="ORF">D3M95_05815</name>
</gene>